<name>A0ABS2WIB8_9BACL</name>
<feature type="binding site" evidence="5">
    <location>
        <position position="150"/>
    </location>
    <ligand>
        <name>Zn(2+)</name>
        <dbReference type="ChEBI" id="CHEBI:29105"/>
        <note>structural</note>
    </ligand>
</feature>
<feature type="binding site" evidence="5">
    <location>
        <position position="36"/>
    </location>
    <ligand>
        <name>AMP</name>
        <dbReference type="ChEBI" id="CHEBI:456215"/>
    </ligand>
</feature>
<evidence type="ECO:0000256" key="2">
    <source>
        <dbReference type="ARBA" id="ARBA00022727"/>
    </source>
</evidence>
<feature type="binding site" evidence="5">
    <location>
        <position position="31"/>
    </location>
    <ligand>
        <name>AMP</name>
        <dbReference type="ChEBI" id="CHEBI:456215"/>
    </ligand>
</feature>
<feature type="binding site" evidence="5">
    <location>
        <begin position="85"/>
        <end position="88"/>
    </location>
    <ligand>
        <name>AMP</name>
        <dbReference type="ChEBI" id="CHEBI:456215"/>
    </ligand>
</feature>
<keyword evidence="4 5" id="KW-0418">Kinase</keyword>
<evidence type="ECO:0000313" key="10">
    <source>
        <dbReference type="Proteomes" id="UP001177120"/>
    </source>
</evidence>
<feature type="region of interest" description="NMP" evidence="5">
    <location>
        <begin position="30"/>
        <end position="59"/>
    </location>
</feature>
<dbReference type="NCBIfam" id="TIGR01351">
    <property type="entry name" value="adk"/>
    <property type="match status" value="1"/>
</dbReference>
<evidence type="ECO:0000313" key="9">
    <source>
        <dbReference type="EMBL" id="MBN2909292.1"/>
    </source>
</evidence>
<dbReference type="RefSeq" id="WP_205494204.1">
    <property type="nucleotide sequence ID" value="NZ_JAFHAP010000007.1"/>
</dbReference>
<evidence type="ECO:0000256" key="4">
    <source>
        <dbReference type="ARBA" id="ARBA00022777"/>
    </source>
</evidence>
<evidence type="ECO:0000256" key="3">
    <source>
        <dbReference type="ARBA" id="ARBA00022741"/>
    </source>
</evidence>
<keyword evidence="1 5" id="KW-0808">Transferase</keyword>
<comment type="subcellular location">
    <subcellularLocation>
        <location evidence="5 7">Cytoplasm</location>
    </subcellularLocation>
</comment>
<dbReference type="Proteomes" id="UP001177120">
    <property type="component" value="Unassembled WGS sequence"/>
</dbReference>
<dbReference type="InterPro" id="IPR007862">
    <property type="entry name" value="Adenylate_kinase_lid-dom"/>
</dbReference>
<dbReference type="CDD" id="cd01428">
    <property type="entry name" value="ADK"/>
    <property type="match status" value="1"/>
</dbReference>
<feature type="binding site" evidence="5">
    <location>
        <position position="199"/>
    </location>
    <ligand>
        <name>ATP</name>
        <dbReference type="ChEBI" id="CHEBI:30616"/>
    </ligand>
</feature>
<feature type="binding site" evidence="5">
    <location>
        <position position="127"/>
    </location>
    <ligand>
        <name>ATP</name>
        <dbReference type="ChEBI" id="CHEBI:30616"/>
    </ligand>
</feature>
<evidence type="ECO:0000256" key="5">
    <source>
        <dbReference type="HAMAP-Rule" id="MF_00235"/>
    </source>
</evidence>
<feature type="binding site" evidence="5">
    <location>
        <position position="92"/>
    </location>
    <ligand>
        <name>AMP</name>
        <dbReference type="ChEBI" id="CHEBI:456215"/>
    </ligand>
</feature>
<feature type="region of interest" description="LID" evidence="5">
    <location>
        <begin position="126"/>
        <end position="163"/>
    </location>
</feature>
<comment type="function">
    <text evidence="5">Catalyzes the reversible transfer of the terminal phosphate group between ATP and AMP. Plays an important role in cellular energy homeostasis and in adenine nucleotide metabolism.</text>
</comment>
<protein>
    <recommendedName>
        <fullName evidence="5 7">Adenylate kinase</fullName>
        <shortName evidence="5">AK</shortName>
        <ecNumber evidence="5 7">2.7.4.3</ecNumber>
    </recommendedName>
    <alternativeName>
        <fullName evidence="5">ATP-AMP transphosphorylase</fullName>
    </alternativeName>
    <alternativeName>
        <fullName evidence="5">ATP:AMP phosphotransferase</fullName>
    </alternativeName>
    <alternativeName>
        <fullName evidence="5">Adenylate monophosphate kinase</fullName>
    </alternativeName>
</protein>
<comment type="domain">
    <text evidence="5">Consists of three domains, a large central CORE domain and two small peripheral domains, NMPbind and LID, which undergo movements during catalysis. The LID domain closes over the site of phosphoryl transfer upon ATP binding. Assembling and dissambling the active center during each catalytic cycle provides an effective means to prevent ATP hydrolysis. Some bacteria have evolved a zinc-coordinating structure that stabilizes the LID domain.</text>
</comment>
<dbReference type="Pfam" id="PF05191">
    <property type="entry name" value="ADK_lid"/>
    <property type="match status" value="1"/>
</dbReference>
<comment type="pathway">
    <text evidence="5">Purine metabolism; AMP biosynthesis via salvage pathway; AMP from ADP: step 1/1.</text>
</comment>
<accession>A0ABS2WIB8</accession>
<feature type="binding site" evidence="5">
    <location>
        <position position="130"/>
    </location>
    <ligand>
        <name>Zn(2+)</name>
        <dbReference type="ChEBI" id="CHEBI:29105"/>
        <note>structural</note>
    </ligand>
</feature>
<feature type="binding site" evidence="5">
    <location>
        <position position="153"/>
    </location>
    <ligand>
        <name>Zn(2+)</name>
        <dbReference type="ChEBI" id="CHEBI:29105"/>
        <note>structural</note>
    </ligand>
</feature>
<feature type="binding site" evidence="5">
    <location>
        <position position="160"/>
    </location>
    <ligand>
        <name>AMP</name>
        <dbReference type="ChEBI" id="CHEBI:456215"/>
    </ligand>
</feature>
<dbReference type="EC" id="2.7.4.3" evidence="5 7"/>
<comment type="caution">
    <text evidence="9">The sequence shown here is derived from an EMBL/GenBank/DDBJ whole genome shotgun (WGS) entry which is preliminary data.</text>
</comment>
<gene>
    <name evidence="5" type="primary">adk</name>
    <name evidence="9" type="ORF">JQC72_07115</name>
</gene>
<feature type="binding site" evidence="5">
    <location>
        <begin position="136"/>
        <end position="137"/>
    </location>
    <ligand>
        <name>ATP</name>
        <dbReference type="ChEBI" id="CHEBI:30616"/>
    </ligand>
</feature>
<comment type="catalytic activity">
    <reaction evidence="5 7">
        <text>AMP + ATP = 2 ADP</text>
        <dbReference type="Rhea" id="RHEA:12973"/>
        <dbReference type="ChEBI" id="CHEBI:30616"/>
        <dbReference type="ChEBI" id="CHEBI:456215"/>
        <dbReference type="ChEBI" id="CHEBI:456216"/>
        <dbReference type="EC" id="2.7.4.3"/>
    </reaction>
</comment>
<dbReference type="NCBIfam" id="NF001381">
    <property type="entry name" value="PRK00279.1-3"/>
    <property type="match status" value="1"/>
</dbReference>
<dbReference type="PROSITE" id="PS00113">
    <property type="entry name" value="ADENYLATE_KINASE"/>
    <property type="match status" value="1"/>
</dbReference>
<keyword evidence="3 5" id="KW-0547">Nucleotide-binding</keyword>
<dbReference type="EMBL" id="JAFHAP010000007">
    <property type="protein sequence ID" value="MBN2909292.1"/>
    <property type="molecule type" value="Genomic_DNA"/>
</dbReference>
<keyword evidence="5" id="KW-0963">Cytoplasm</keyword>
<keyword evidence="5" id="KW-0479">Metal-binding</keyword>
<feature type="binding site" evidence="5">
    <location>
        <position position="133"/>
    </location>
    <ligand>
        <name>Zn(2+)</name>
        <dbReference type="ChEBI" id="CHEBI:29105"/>
        <note>structural</note>
    </ligand>
</feature>
<comment type="similarity">
    <text evidence="5 6">Belongs to the adenylate kinase family.</text>
</comment>
<proteinExistence type="inferred from homology"/>
<reference evidence="9" key="1">
    <citation type="journal article" date="2024" name="Int. J. Syst. Evol. Microbiol.">
        <title>Polycladomyces zharkentensis sp. nov., a novel thermophilic cellulose- and starch-degrading member of the Bacillota from a geothermal aquifer in Kazakhstan.</title>
        <authorList>
            <person name="Mashzhan A."/>
            <person name="Kistaubayeva A."/>
            <person name="Javier-Lopez R."/>
            <person name="Bissenova U."/>
            <person name="Bissenbay A."/>
            <person name="Birkeland N.K."/>
        </authorList>
    </citation>
    <scope>NUCLEOTIDE SEQUENCE</scope>
    <source>
        <strain evidence="9">ZKZ2T</strain>
    </source>
</reference>
<dbReference type="PRINTS" id="PR00094">
    <property type="entry name" value="ADENYLTKNASE"/>
</dbReference>
<feature type="domain" description="Adenylate kinase active site lid" evidence="8">
    <location>
        <begin position="127"/>
        <end position="162"/>
    </location>
</feature>
<dbReference type="NCBIfam" id="NF001380">
    <property type="entry name" value="PRK00279.1-2"/>
    <property type="match status" value="1"/>
</dbReference>
<keyword evidence="2 5" id="KW-0545">Nucleotide biosynthesis</keyword>
<feature type="binding site" evidence="5">
    <location>
        <position position="171"/>
    </location>
    <ligand>
        <name>AMP</name>
        <dbReference type="ChEBI" id="CHEBI:456215"/>
    </ligand>
</feature>
<evidence type="ECO:0000259" key="8">
    <source>
        <dbReference type="Pfam" id="PF05191"/>
    </source>
</evidence>
<evidence type="ECO:0000256" key="7">
    <source>
        <dbReference type="RuleBase" id="RU003331"/>
    </source>
</evidence>
<keyword evidence="10" id="KW-1185">Reference proteome</keyword>
<evidence type="ECO:0000256" key="6">
    <source>
        <dbReference type="RuleBase" id="RU003330"/>
    </source>
</evidence>
<sequence length="217" mass="24049">MNMVLMGLPGAGKGTQAERIVAAFSVPHISTGDMFRQAVKEGTPLGLEAKSYMDQGQLVPDRVTIGIVRDRLGKDDCAEGFLLDGFPRTVPQAEALDELLKEMGRGLDHVIYIRVGEEELVKRLTGRRICRNCGATYHVVFAPPRQEGVCDRCGGELYQRDDDREETVAKRLQVNLEQTNHLLKYYESTGILRTIDGEQPIEQVTASIMTTIRGSNA</sequence>
<dbReference type="InterPro" id="IPR027417">
    <property type="entry name" value="P-loop_NTPase"/>
</dbReference>
<dbReference type="InterPro" id="IPR000850">
    <property type="entry name" value="Adenylat/UMP-CMP_kin"/>
</dbReference>
<feature type="binding site" evidence="5">
    <location>
        <begin position="57"/>
        <end position="59"/>
    </location>
    <ligand>
        <name>AMP</name>
        <dbReference type="ChEBI" id="CHEBI:456215"/>
    </ligand>
</feature>
<comment type="subunit">
    <text evidence="5 7">Monomer.</text>
</comment>
<keyword evidence="5" id="KW-0862">Zinc</keyword>
<dbReference type="PANTHER" id="PTHR23359">
    <property type="entry name" value="NUCLEOTIDE KINASE"/>
    <property type="match status" value="1"/>
</dbReference>
<dbReference type="SUPFAM" id="SSF52540">
    <property type="entry name" value="P-loop containing nucleoside triphosphate hydrolases"/>
    <property type="match status" value="1"/>
</dbReference>
<evidence type="ECO:0000256" key="1">
    <source>
        <dbReference type="ARBA" id="ARBA00022679"/>
    </source>
</evidence>
<feature type="binding site" evidence="5">
    <location>
        <begin position="10"/>
        <end position="15"/>
    </location>
    <ligand>
        <name>ATP</name>
        <dbReference type="ChEBI" id="CHEBI:30616"/>
    </ligand>
</feature>
<dbReference type="InterPro" id="IPR006259">
    <property type="entry name" value="Adenyl_kin_sub"/>
</dbReference>
<keyword evidence="5 7" id="KW-0067">ATP-binding</keyword>
<dbReference type="HAMAP" id="MF_00235">
    <property type="entry name" value="Adenylate_kinase_Adk"/>
    <property type="match status" value="1"/>
</dbReference>
<organism evidence="9 10">
    <name type="scientific">Polycladomyces zharkentensis</name>
    <dbReference type="NCBI Taxonomy" id="2807616"/>
    <lineage>
        <taxon>Bacteria</taxon>
        <taxon>Bacillati</taxon>
        <taxon>Bacillota</taxon>
        <taxon>Bacilli</taxon>
        <taxon>Bacillales</taxon>
        <taxon>Thermoactinomycetaceae</taxon>
        <taxon>Polycladomyces</taxon>
    </lineage>
</organism>
<dbReference type="Gene3D" id="3.40.50.300">
    <property type="entry name" value="P-loop containing nucleotide triphosphate hydrolases"/>
    <property type="match status" value="1"/>
</dbReference>
<dbReference type="GO" id="GO:0004017">
    <property type="term" value="F:AMP kinase activity"/>
    <property type="evidence" value="ECO:0007669"/>
    <property type="project" value="UniProtKB-EC"/>
</dbReference>
<dbReference type="NCBIfam" id="NF011100">
    <property type="entry name" value="PRK14527.1"/>
    <property type="match status" value="1"/>
</dbReference>
<dbReference type="Pfam" id="PF00406">
    <property type="entry name" value="ADK"/>
    <property type="match status" value="1"/>
</dbReference>
<dbReference type="InterPro" id="IPR033690">
    <property type="entry name" value="Adenylat_kinase_CS"/>
</dbReference>